<protein>
    <submittedName>
        <fullName evidence="1">Uncharacterized protein</fullName>
    </submittedName>
</protein>
<proteinExistence type="predicted"/>
<dbReference type="Proteomes" id="UP000034881">
    <property type="component" value="Unassembled WGS sequence"/>
</dbReference>
<name>A0A0G0QMM8_9BACT</name>
<organism evidence="1 2">
    <name type="scientific">Candidatus Daviesbacteria bacterium GW2011_GWC2_40_12</name>
    <dbReference type="NCBI Taxonomy" id="1618431"/>
    <lineage>
        <taxon>Bacteria</taxon>
        <taxon>Candidatus Daviesiibacteriota</taxon>
    </lineage>
</organism>
<reference evidence="1 2" key="1">
    <citation type="journal article" date="2015" name="Nature">
        <title>rRNA introns, odd ribosomes, and small enigmatic genomes across a large radiation of phyla.</title>
        <authorList>
            <person name="Brown C.T."/>
            <person name="Hug L.A."/>
            <person name="Thomas B.C."/>
            <person name="Sharon I."/>
            <person name="Castelle C.J."/>
            <person name="Singh A."/>
            <person name="Wilkins M.J."/>
            <person name="Williams K.H."/>
            <person name="Banfield J.F."/>
        </authorList>
    </citation>
    <scope>NUCLEOTIDE SEQUENCE [LARGE SCALE GENOMIC DNA]</scope>
</reference>
<evidence type="ECO:0000313" key="2">
    <source>
        <dbReference type="Proteomes" id="UP000034881"/>
    </source>
</evidence>
<evidence type="ECO:0000313" key="1">
    <source>
        <dbReference type="EMBL" id="KKR41654.1"/>
    </source>
</evidence>
<accession>A0A0G0QMM8</accession>
<sequence>MVSEDFVKIFYSNFTLNIDWDNIDEITWMYNEGLFSMIAQPVALHDEFNERIELVSKPKNGFVRSGENGGHLALKSLARDHLVGHCNVLNGDVRYEYPLIGFEVDVIDKDLHFPVECGDTNVLKLEKYLFLPATKKMLILPYPHGEDVKVFMFEAKPRFFEYIIHKQNFLNQKNAKLR</sequence>
<comment type="caution">
    <text evidence="1">The sequence shown here is derived from an EMBL/GenBank/DDBJ whole genome shotgun (WGS) entry which is preliminary data.</text>
</comment>
<gene>
    <name evidence="1" type="ORF">UT77_C0008G0026</name>
</gene>
<dbReference type="AlphaFoldDB" id="A0A0G0QMM8"/>
<dbReference type="EMBL" id="LBYB01000008">
    <property type="protein sequence ID" value="KKR41654.1"/>
    <property type="molecule type" value="Genomic_DNA"/>
</dbReference>